<keyword evidence="2" id="KW-0472">Membrane</keyword>
<dbReference type="RefSeq" id="WP_088979962.1">
    <property type="nucleotide sequence ID" value="NZ_LT607413.1"/>
</dbReference>
<feature type="region of interest" description="Disordered" evidence="1">
    <location>
        <begin position="165"/>
        <end position="191"/>
    </location>
</feature>
<accession>A0A1C4UDQ1</accession>
<evidence type="ECO:0000313" key="5">
    <source>
        <dbReference type="Proteomes" id="UP000198253"/>
    </source>
</evidence>
<dbReference type="InterPro" id="IPR013099">
    <property type="entry name" value="K_chnl_dom"/>
</dbReference>
<keyword evidence="2" id="KW-1133">Transmembrane helix</keyword>
<dbReference type="AlphaFoldDB" id="A0A1C4UDQ1"/>
<feature type="transmembrane region" description="Helical" evidence="2">
    <location>
        <begin position="138"/>
        <end position="159"/>
    </location>
</feature>
<sequence>MTRERRPYRRERRHALWASALLLVAYFVAPVEPDVNGVRLALRALGTAVLVLVVAGLVTGQVRRQLADDGEATVLWHLAVGLVAGVLTFALADYVIAISDPTQFVSLRTRIDALYFSLATLTTIGYGDVHAQGQVARAVVGGQMVFSIGVVATGVSILFRRLTERPPPIPPQKTPPSAATPPPAGTPPPGG</sequence>
<dbReference type="SUPFAM" id="SSF81324">
    <property type="entry name" value="Voltage-gated potassium channels"/>
    <property type="match status" value="1"/>
</dbReference>
<dbReference type="Proteomes" id="UP000198253">
    <property type="component" value="Chromosome I"/>
</dbReference>
<protein>
    <submittedName>
        <fullName evidence="4">Ion channel</fullName>
    </submittedName>
</protein>
<dbReference type="InParanoid" id="A0A1C4UDQ1"/>
<evidence type="ECO:0000256" key="1">
    <source>
        <dbReference type="SAM" id="MobiDB-lite"/>
    </source>
</evidence>
<proteinExistence type="predicted"/>
<dbReference type="EMBL" id="LT607413">
    <property type="protein sequence ID" value="SCE69782.1"/>
    <property type="molecule type" value="Genomic_DNA"/>
</dbReference>
<feature type="transmembrane region" description="Helical" evidence="2">
    <location>
        <begin position="74"/>
        <end position="97"/>
    </location>
</feature>
<evidence type="ECO:0000256" key="2">
    <source>
        <dbReference type="SAM" id="Phobius"/>
    </source>
</evidence>
<dbReference type="Pfam" id="PF07885">
    <property type="entry name" value="Ion_trans_2"/>
    <property type="match status" value="1"/>
</dbReference>
<feature type="transmembrane region" description="Helical" evidence="2">
    <location>
        <begin position="40"/>
        <end position="62"/>
    </location>
</feature>
<evidence type="ECO:0000259" key="3">
    <source>
        <dbReference type="Pfam" id="PF07885"/>
    </source>
</evidence>
<dbReference type="Gene3D" id="1.10.287.70">
    <property type="match status" value="1"/>
</dbReference>
<reference evidence="5" key="1">
    <citation type="submission" date="2016-06" db="EMBL/GenBank/DDBJ databases">
        <authorList>
            <person name="Varghese N."/>
            <person name="Submissions Spin"/>
        </authorList>
    </citation>
    <scope>NUCLEOTIDE SEQUENCE [LARGE SCALE GENOMIC DNA]</scope>
    <source>
        <strain evidence="5">DSM 43816</strain>
    </source>
</reference>
<gene>
    <name evidence="4" type="ORF">GA0070618_0238</name>
</gene>
<keyword evidence="2" id="KW-0812">Transmembrane</keyword>
<organism evidence="4 5">
    <name type="scientific">Micromonospora echinospora</name>
    <name type="common">Micromonospora purpurea</name>
    <dbReference type="NCBI Taxonomy" id="1877"/>
    <lineage>
        <taxon>Bacteria</taxon>
        <taxon>Bacillati</taxon>
        <taxon>Actinomycetota</taxon>
        <taxon>Actinomycetes</taxon>
        <taxon>Micromonosporales</taxon>
        <taxon>Micromonosporaceae</taxon>
        <taxon>Micromonospora</taxon>
    </lineage>
</organism>
<name>A0A1C4UDQ1_MICEC</name>
<keyword evidence="5" id="KW-1185">Reference proteome</keyword>
<evidence type="ECO:0000313" key="4">
    <source>
        <dbReference type="EMBL" id="SCE69782.1"/>
    </source>
</evidence>
<dbReference type="OrthoDB" id="9799090at2"/>
<feature type="domain" description="Potassium channel" evidence="3">
    <location>
        <begin position="87"/>
        <end position="163"/>
    </location>
</feature>